<reference evidence="4 5" key="1">
    <citation type="submission" date="2021-10" db="EMBL/GenBank/DDBJ databases">
        <title>Lutispora strain m25 sp. nov., a thermophilic, non-spore-forming bacterium isolated from a lab-scale methanogenic bioreactor digesting anaerobic sludge.</title>
        <authorList>
            <person name="El Houari A."/>
            <person name="Mcdonald J."/>
        </authorList>
    </citation>
    <scope>NUCLEOTIDE SEQUENCE [LARGE SCALE GENOMIC DNA]</scope>
    <source>
        <strain evidence="5">m25</strain>
    </source>
</reference>
<feature type="chain" id="PRO_5045995720" evidence="2">
    <location>
        <begin position="26"/>
        <end position="336"/>
    </location>
</feature>
<protein>
    <submittedName>
        <fullName evidence="4">ABC transporter substrate-binding protein</fullName>
    </submittedName>
</protein>
<gene>
    <name evidence="4" type="ORF">LJD61_02175</name>
</gene>
<comment type="caution">
    <text evidence="4">The sequence shown here is derived from an EMBL/GenBank/DDBJ whole genome shotgun (WGS) entry which is preliminary data.</text>
</comment>
<keyword evidence="5" id="KW-1185">Reference proteome</keyword>
<evidence type="ECO:0000256" key="2">
    <source>
        <dbReference type="SAM" id="SignalP"/>
    </source>
</evidence>
<evidence type="ECO:0000259" key="3">
    <source>
        <dbReference type="PROSITE" id="PS50983"/>
    </source>
</evidence>
<evidence type="ECO:0000313" key="4">
    <source>
        <dbReference type="EMBL" id="MCQ1528356.1"/>
    </source>
</evidence>
<evidence type="ECO:0000256" key="1">
    <source>
        <dbReference type="ARBA" id="ARBA00008814"/>
    </source>
</evidence>
<comment type="similarity">
    <text evidence="1">Belongs to the bacterial solute-binding protein 8 family.</text>
</comment>
<evidence type="ECO:0000313" key="5">
    <source>
        <dbReference type="Proteomes" id="UP001651880"/>
    </source>
</evidence>
<keyword evidence="2" id="KW-0732">Signal</keyword>
<dbReference type="SUPFAM" id="SSF53807">
    <property type="entry name" value="Helical backbone' metal receptor"/>
    <property type="match status" value="1"/>
</dbReference>
<dbReference type="PROSITE" id="PS50983">
    <property type="entry name" value="FE_B12_PBP"/>
    <property type="match status" value="1"/>
</dbReference>
<sequence>MKQKRVMAVIIAVLVLSLLSGCGVNQENPTNPGENERAGESLKEEYGVKIDEDSVTFIDGRDKEVTLKKHPQRVVCLFTSYLEIWDKAGGKVIGKIEDASEKPVEGAKNAEIVGTLGAPSLEKIIALEPDLVILNANSKINMELVPALEQNNIGILAIDFFVKEDYFKIVRLFTALTDREDLYNEYGLKVKNDVESIINKVPKDKAYKALLMMASAKSITVRDSSTYVGQMLKDLNMENISDGSELTTDAKVFSMETILERDPDFIFVQVTGTDQSKVFEKLKKDVESNPAWASLKAVKEGRYIFLPKELYMYKANHRYAEAYEGLARVIYPEVFE</sequence>
<dbReference type="InterPro" id="IPR050902">
    <property type="entry name" value="ABC_Transporter_SBP"/>
</dbReference>
<dbReference type="EMBL" id="JAJEKE010000001">
    <property type="protein sequence ID" value="MCQ1528356.1"/>
    <property type="molecule type" value="Genomic_DNA"/>
</dbReference>
<dbReference type="PANTHER" id="PTHR30535">
    <property type="entry name" value="VITAMIN B12-BINDING PROTEIN"/>
    <property type="match status" value="1"/>
</dbReference>
<feature type="domain" description="Fe/B12 periplasmic-binding" evidence="3">
    <location>
        <begin position="73"/>
        <end position="334"/>
    </location>
</feature>
<proteinExistence type="inferred from homology"/>
<dbReference type="Pfam" id="PF01497">
    <property type="entry name" value="Peripla_BP_2"/>
    <property type="match status" value="1"/>
</dbReference>
<dbReference type="PANTHER" id="PTHR30535:SF34">
    <property type="entry name" value="MOLYBDATE-BINDING PROTEIN MOLA"/>
    <property type="match status" value="1"/>
</dbReference>
<accession>A0ABT1NB63</accession>
<organism evidence="4 5">
    <name type="scientific">Lutispora saccharofermentans</name>
    <dbReference type="NCBI Taxonomy" id="3024236"/>
    <lineage>
        <taxon>Bacteria</taxon>
        <taxon>Bacillati</taxon>
        <taxon>Bacillota</taxon>
        <taxon>Clostridia</taxon>
        <taxon>Lutisporales</taxon>
        <taxon>Lutisporaceae</taxon>
        <taxon>Lutispora</taxon>
    </lineage>
</organism>
<dbReference type="PROSITE" id="PS51257">
    <property type="entry name" value="PROKAR_LIPOPROTEIN"/>
    <property type="match status" value="1"/>
</dbReference>
<dbReference type="Proteomes" id="UP001651880">
    <property type="component" value="Unassembled WGS sequence"/>
</dbReference>
<dbReference type="Gene3D" id="3.40.50.1980">
    <property type="entry name" value="Nitrogenase molybdenum iron protein domain"/>
    <property type="match status" value="2"/>
</dbReference>
<dbReference type="RefSeq" id="WP_255225840.1">
    <property type="nucleotide sequence ID" value="NZ_JAJEKE010000001.1"/>
</dbReference>
<name>A0ABT1NB63_9FIRM</name>
<dbReference type="InterPro" id="IPR002491">
    <property type="entry name" value="ABC_transptr_periplasmic_BD"/>
</dbReference>
<feature type="signal peptide" evidence="2">
    <location>
        <begin position="1"/>
        <end position="25"/>
    </location>
</feature>